<keyword evidence="2 4" id="KW-0012">Acyltransferase</keyword>
<organism evidence="4 5">
    <name type="scientific">Balneatrix alpica</name>
    <dbReference type="NCBI Taxonomy" id="75684"/>
    <lineage>
        <taxon>Bacteria</taxon>
        <taxon>Pseudomonadati</taxon>
        <taxon>Pseudomonadota</taxon>
        <taxon>Gammaproteobacteria</taxon>
        <taxon>Oceanospirillales</taxon>
        <taxon>Balneatrichaceae</taxon>
        <taxon>Balneatrix</taxon>
    </lineage>
</organism>
<name>A0ABV5Z7G0_9GAMM</name>
<reference evidence="4 5" key="1">
    <citation type="submission" date="2024-09" db="EMBL/GenBank/DDBJ databases">
        <authorList>
            <person name="Sun Q."/>
            <person name="Mori K."/>
        </authorList>
    </citation>
    <scope>NUCLEOTIDE SEQUENCE [LARGE SCALE GENOMIC DNA]</scope>
    <source>
        <strain evidence="4 5">ATCC 51285</strain>
    </source>
</reference>
<dbReference type="PROSITE" id="PS51186">
    <property type="entry name" value="GNAT"/>
    <property type="match status" value="1"/>
</dbReference>
<keyword evidence="1 4" id="KW-0808">Transferase</keyword>
<feature type="domain" description="N-acetyltransferase" evidence="3">
    <location>
        <begin position="1"/>
        <end position="138"/>
    </location>
</feature>
<evidence type="ECO:0000256" key="1">
    <source>
        <dbReference type="ARBA" id="ARBA00022679"/>
    </source>
</evidence>
<comment type="caution">
    <text evidence="4">The sequence shown here is derived from an EMBL/GenBank/DDBJ whole genome shotgun (WGS) entry which is preliminary data.</text>
</comment>
<dbReference type="InterPro" id="IPR050832">
    <property type="entry name" value="Bact_Acetyltransf"/>
</dbReference>
<accession>A0ABV5Z7G0</accession>
<dbReference type="EMBL" id="JBHLZN010000001">
    <property type="protein sequence ID" value="MFB9885217.1"/>
    <property type="molecule type" value="Genomic_DNA"/>
</dbReference>
<dbReference type="PANTHER" id="PTHR43877:SF2">
    <property type="entry name" value="AMINOALKYLPHOSPHONATE N-ACETYLTRANSFERASE-RELATED"/>
    <property type="match status" value="1"/>
</dbReference>
<dbReference type="RefSeq" id="WP_027313185.1">
    <property type="nucleotide sequence ID" value="NZ_JAUESS010000009.1"/>
</dbReference>
<dbReference type="Gene3D" id="3.40.630.30">
    <property type="match status" value="1"/>
</dbReference>
<evidence type="ECO:0000259" key="3">
    <source>
        <dbReference type="PROSITE" id="PS51186"/>
    </source>
</evidence>
<dbReference type="InterPro" id="IPR000182">
    <property type="entry name" value="GNAT_dom"/>
</dbReference>
<keyword evidence="5" id="KW-1185">Reference proteome</keyword>
<dbReference type="InterPro" id="IPR016181">
    <property type="entry name" value="Acyl_CoA_acyltransferase"/>
</dbReference>
<protein>
    <submittedName>
        <fullName evidence="4">GNAT family N-acetyltransferase</fullName>
        <ecNumber evidence="4">2.3.1.-</ecNumber>
    </submittedName>
</protein>
<dbReference type="PANTHER" id="PTHR43877">
    <property type="entry name" value="AMINOALKYLPHOSPHONATE N-ACETYLTRANSFERASE-RELATED-RELATED"/>
    <property type="match status" value="1"/>
</dbReference>
<dbReference type="EC" id="2.3.1.-" evidence="4"/>
<evidence type="ECO:0000256" key="2">
    <source>
        <dbReference type="ARBA" id="ARBA00023315"/>
    </source>
</evidence>
<dbReference type="CDD" id="cd04301">
    <property type="entry name" value="NAT_SF"/>
    <property type="match status" value="1"/>
</dbReference>
<sequence length="147" mass="17084">MQLQVFTQPSTEQLEWIHQRLVEFNAAHFEVKQRPALAVMVEDKQGQPQGGISAKTFGRWLMIDYLWLHPDLRGQGWGEQMLSALEQQAIQRGCQMAWVDTLAFQALGFYQKQGYQVDTVLEDYPLTGKRYYLRKVLQPDSLHCEPL</sequence>
<dbReference type="SUPFAM" id="SSF55729">
    <property type="entry name" value="Acyl-CoA N-acyltransferases (Nat)"/>
    <property type="match status" value="1"/>
</dbReference>
<evidence type="ECO:0000313" key="4">
    <source>
        <dbReference type="EMBL" id="MFB9885217.1"/>
    </source>
</evidence>
<dbReference type="Pfam" id="PF00583">
    <property type="entry name" value="Acetyltransf_1"/>
    <property type="match status" value="1"/>
</dbReference>
<dbReference type="GO" id="GO:0016746">
    <property type="term" value="F:acyltransferase activity"/>
    <property type="evidence" value="ECO:0007669"/>
    <property type="project" value="UniProtKB-KW"/>
</dbReference>
<proteinExistence type="predicted"/>
<evidence type="ECO:0000313" key="5">
    <source>
        <dbReference type="Proteomes" id="UP001589628"/>
    </source>
</evidence>
<gene>
    <name evidence="4" type="ORF">ACFFLH_02160</name>
</gene>
<dbReference type="Proteomes" id="UP001589628">
    <property type="component" value="Unassembled WGS sequence"/>
</dbReference>